<dbReference type="Pfam" id="PF13347">
    <property type="entry name" value="MFS_2"/>
    <property type="match status" value="1"/>
</dbReference>
<feature type="transmembrane region" description="Helical" evidence="2">
    <location>
        <begin position="37"/>
        <end position="57"/>
    </location>
</feature>
<dbReference type="GO" id="GO:0008643">
    <property type="term" value="P:carbohydrate transport"/>
    <property type="evidence" value="ECO:0007669"/>
    <property type="project" value="InterPro"/>
</dbReference>
<dbReference type="OrthoDB" id="9764596at2"/>
<evidence type="ECO:0000256" key="1">
    <source>
        <dbReference type="ARBA" id="ARBA00009617"/>
    </source>
</evidence>
<organism evidence="4 5">
    <name type="scientific">Capnocytophaga felis</name>
    <dbReference type="NCBI Taxonomy" id="2267611"/>
    <lineage>
        <taxon>Bacteria</taxon>
        <taxon>Pseudomonadati</taxon>
        <taxon>Bacteroidota</taxon>
        <taxon>Flavobacteriia</taxon>
        <taxon>Flavobacteriales</taxon>
        <taxon>Flavobacteriaceae</taxon>
        <taxon>Capnocytophaga</taxon>
    </lineage>
</organism>
<dbReference type="AlphaFoldDB" id="A0A5M4B8P5"/>
<dbReference type="NCBIfam" id="TIGR00792">
    <property type="entry name" value="gph"/>
    <property type="match status" value="1"/>
</dbReference>
<dbReference type="GO" id="GO:0005886">
    <property type="term" value="C:plasma membrane"/>
    <property type="evidence" value="ECO:0007669"/>
    <property type="project" value="TreeGrafter"/>
</dbReference>
<feature type="transmembrane region" description="Helical" evidence="2">
    <location>
        <begin position="273"/>
        <end position="293"/>
    </location>
</feature>
<comment type="similarity">
    <text evidence="1">Belongs to the sodium:galactoside symporter (TC 2.A.2) family.</text>
</comment>
<keyword evidence="2" id="KW-0472">Membrane</keyword>
<dbReference type="InterPro" id="IPR039672">
    <property type="entry name" value="MFS_2"/>
</dbReference>
<dbReference type="PANTHER" id="PTHR11328:SF24">
    <property type="entry name" value="MAJOR FACILITATOR SUPERFAMILY (MFS) PROFILE DOMAIN-CONTAINING PROTEIN"/>
    <property type="match status" value="1"/>
</dbReference>
<evidence type="ECO:0000259" key="3">
    <source>
        <dbReference type="Pfam" id="PF00294"/>
    </source>
</evidence>
<name>A0A5M4B8P5_9FLAO</name>
<dbReference type="GO" id="GO:0003824">
    <property type="term" value="F:catalytic activity"/>
    <property type="evidence" value="ECO:0007669"/>
    <property type="project" value="UniProtKB-ARBA"/>
</dbReference>
<dbReference type="GO" id="GO:0015293">
    <property type="term" value="F:symporter activity"/>
    <property type="evidence" value="ECO:0007669"/>
    <property type="project" value="InterPro"/>
</dbReference>
<keyword evidence="2" id="KW-1133">Transmembrane helix</keyword>
<sequence>MEDHSTQSKVPFISKLAYGMGDVGCNFSWMFVGNFLMIFYTDVFGIGMGAVATLMLLSRFWDAINDPVIGSLSDRTRTRWGRYRPWLLFAAPLTALVLVLTFWAHPHWSQTNKVIYMSVTYCLLVLGYTCVNIPYGTLCGAMTQNTNERAQINTSRSVSAMIAIGIINIITIPLIEGLGGGNPQQGYLLIAILYGAIFAACHIFCFAKTKEVIEVPVAPKIPLKVQLRVVLKNKPYLLALLGQVLFGFILYGRNADLLYYFTYVEKDMALFTYYSMAIIIPSIIGAACFPKVFEWTSNKGWSASIFALGTGVTMFAMFFFSPVSSPVPFYIFAALSQFFFSGFNTAIYAIIPDCVEYGEWCTGVRNDGFQYAFISLGNKIGMALGTSLLALSLGLAGYEANAEQNESVLSIMRHSFSTIPGILWVLTAFVLFFYKLDRRSYNRILRIIKYRFLKRKRHLREYDVVALGELLVDFNTLHSNDYDSVVYESNPGGAPCNVLAMLSNLKKRTAFIGKIGDDFLGEALKQRLVQMNISIEGLSKDKNRNTTLVFLSDRKTYPHQYIFYRNRTADMNLDEGDVDADMLSRTRIFHFGSVSLTHKKCRKATRKAIRAARSKHRLISFDPNYRPTLWLREEEARKWMLYGCSVCDILKIEESELAFITQQTTVADGVAYLQKNYKIKLILVTFGQERSQAFMGNRTVKQDAIPNDQKIDTTGAGAAFLGCCLAYILEQGMELSDEQLQEMLFRANVAAMLKTTRKGAIRAMPTKEELENYIQQFGQ</sequence>
<dbReference type="Proteomes" id="UP000398217">
    <property type="component" value="Unassembled WGS sequence"/>
</dbReference>
<feature type="transmembrane region" description="Helical" evidence="2">
    <location>
        <begin position="329"/>
        <end position="351"/>
    </location>
</feature>
<accession>A0A5M4B8P5</accession>
<feature type="transmembrane region" description="Helical" evidence="2">
    <location>
        <begin position="236"/>
        <end position="253"/>
    </location>
</feature>
<dbReference type="SUPFAM" id="SSF103473">
    <property type="entry name" value="MFS general substrate transporter"/>
    <property type="match status" value="1"/>
</dbReference>
<dbReference type="InterPro" id="IPR001927">
    <property type="entry name" value="Na/Gal_symport"/>
</dbReference>
<evidence type="ECO:0000313" key="4">
    <source>
        <dbReference type="EMBL" id="GET45577.1"/>
    </source>
</evidence>
<dbReference type="CDD" id="cd17332">
    <property type="entry name" value="MFS_MelB_like"/>
    <property type="match status" value="1"/>
</dbReference>
<dbReference type="InterPro" id="IPR011611">
    <property type="entry name" value="PfkB_dom"/>
</dbReference>
<evidence type="ECO:0000256" key="2">
    <source>
        <dbReference type="SAM" id="Phobius"/>
    </source>
</evidence>
<feature type="transmembrane region" description="Helical" evidence="2">
    <location>
        <begin position="187"/>
        <end position="207"/>
    </location>
</feature>
<dbReference type="InterPro" id="IPR029056">
    <property type="entry name" value="Ribokinase-like"/>
</dbReference>
<dbReference type="Pfam" id="PF00294">
    <property type="entry name" value="PfkB"/>
    <property type="match status" value="1"/>
</dbReference>
<dbReference type="InterPro" id="IPR036259">
    <property type="entry name" value="MFS_trans_sf"/>
</dbReference>
<feature type="transmembrane region" description="Helical" evidence="2">
    <location>
        <begin position="416"/>
        <end position="436"/>
    </location>
</feature>
<feature type="transmembrane region" description="Helical" evidence="2">
    <location>
        <begin position="371"/>
        <end position="396"/>
    </location>
</feature>
<feature type="transmembrane region" description="Helical" evidence="2">
    <location>
        <begin position="305"/>
        <end position="323"/>
    </location>
</feature>
<dbReference type="Gene3D" id="3.40.1190.20">
    <property type="match status" value="1"/>
</dbReference>
<dbReference type="SUPFAM" id="SSF53613">
    <property type="entry name" value="Ribokinase-like"/>
    <property type="match status" value="1"/>
</dbReference>
<dbReference type="EMBL" id="BLBC01000005">
    <property type="protein sequence ID" value="GET45577.1"/>
    <property type="molecule type" value="Genomic_DNA"/>
</dbReference>
<evidence type="ECO:0000313" key="5">
    <source>
        <dbReference type="Proteomes" id="UP000398217"/>
    </source>
</evidence>
<feature type="transmembrane region" description="Helical" evidence="2">
    <location>
        <begin position="157"/>
        <end position="175"/>
    </location>
</feature>
<protein>
    <recommendedName>
        <fullName evidence="3">Carbohydrate kinase PfkB domain-containing protein</fullName>
    </recommendedName>
</protein>
<dbReference type="PANTHER" id="PTHR11328">
    <property type="entry name" value="MAJOR FACILITATOR SUPERFAMILY DOMAIN-CONTAINING PROTEIN"/>
    <property type="match status" value="1"/>
</dbReference>
<dbReference type="Gene3D" id="1.20.1250.20">
    <property type="entry name" value="MFS general substrate transporter like domains"/>
    <property type="match status" value="2"/>
</dbReference>
<proteinExistence type="inferred from homology"/>
<feature type="domain" description="Carbohydrate kinase PfkB" evidence="3">
    <location>
        <begin position="464"/>
        <end position="766"/>
    </location>
</feature>
<comment type="caution">
    <text evidence="4">The sequence shown here is derived from an EMBL/GenBank/DDBJ whole genome shotgun (WGS) entry which is preliminary data.</text>
</comment>
<gene>
    <name evidence="4" type="ORF">RCZ01_08790</name>
</gene>
<dbReference type="GO" id="GO:0006814">
    <property type="term" value="P:sodium ion transport"/>
    <property type="evidence" value="ECO:0007669"/>
    <property type="project" value="InterPro"/>
</dbReference>
<feature type="transmembrane region" description="Helical" evidence="2">
    <location>
        <begin position="115"/>
        <end position="136"/>
    </location>
</feature>
<keyword evidence="5" id="KW-1185">Reference proteome</keyword>
<dbReference type="CDD" id="cd01167">
    <property type="entry name" value="bac_FRK"/>
    <property type="match status" value="1"/>
</dbReference>
<keyword evidence="2" id="KW-0812">Transmembrane</keyword>
<feature type="transmembrane region" description="Helical" evidence="2">
    <location>
        <begin position="85"/>
        <end position="103"/>
    </location>
</feature>
<dbReference type="RefSeq" id="WP_155284222.1">
    <property type="nucleotide sequence ID" value="NZ_BLBC01000005.1"/>
</dbReference>
<reference evidence="5" key="1">
    <citation type="journal article" date="2020" name="Int. J. Syst. Evol. Microbiol.">
        <title>Capnocytophaga felis sp. nov. isolated from the feline oral cavity.</title>
        <authorList>
            <person name="Suzuki M."/>
            <person name="Umeda K."/>
            <person name="Kimura M."/>
            <person name="Imaoka K."/>
            <person name="Morikawa S."/>
            <person name="Maeda K."/>
        </authorList>
    </citation>
    <scope>NUCLEOTIDE SEQUENCE [LARGE SCALE GENOMIC DNA]</scope>
    <source>
        <strain evidence="5">KC07070</strain>
    </source>
</reference>